<gene>
    <name evidence="2" type="ORF">SAMN05421687_10365</name>
</gene>
<dbReference type="OrthoDB" id="2659829at2"/>
<keyword evidence="1" id="KW-1133">Transmembrane helix</keyword>
<feature type="transmembrane region" description="Helical" evidence="1">
    <location>
        <begin position="82"/>
        <end position="100"/>
    </location>
</feature>
<dbReference type="PANTHER" id="PTHR28008">
    <property type="entry name" value="DOMAIN PROTEIN, PUTATIVE (AFU_ORTHOLOGUE AFUA_3G10980)-RELATED"/>
    <property type="match status" value="1"/>
</dbReference>
<reference evidence="3" key="1">
    <citation type="submission" date="2017-01" db="EMBL/GenBank/DDBJ databases">
        <authorList>
            <person name="Varghese N."/>
            <person name="Submissions S."/>
        </authorList>
    </citation>
    <scope>NUCLEOTIDE SEQUENCE [LARGE SCALE GENOMIC DNA]</scope>
    <source>
        <strain evidence="3">DSM 23127</strain>
    </source>
</reference>
<evidence type="ECO:0000313" key="2">
    <source>
        <dbReference type="EMBL" id="SIS42561.1"/>
    </source>
</evidence>
<evidence type="ECO:0000313" key="3">
    <source>
        <dbReference type="Proteomes" id="UP000187608"/>
    </source>
</evidence>
<keyword evidence="3" id="KW-1185">Reference proteome</keyword>
<keyword evidence="1" id="KW-0472">Membrane</keyword>
<feature type="transmembrane region" description="Helical" evidence="1">
    <location>
        <begin position="106"/>
        <end position="128"/>
    </location>
</feature>
<dbReference type="Proteomes" id="UP000187608">
    <property type="component" value="Unassembled WGS sequence"/>
</dbReference>
<protein>
    <recommendedName>
        <fullName evidence="4">VanZ like family protein</fullName>
    </recommendedName>
</protein>
<dbReference type="NCBIfam" id="NF037970">
    <property type="entry name" value="vanZ_1"/>
    <property type="match status" value="1"/>
</dbReference>
<proteinExistence type="predicted"/>
<dbReference type="RefSeq" id="WP_076557534.1">
    <property type="nucleotide sequence ID" value="NZ_FTOC01000003.1"/>
</dbReference>
<sequence>MKKLILLGWLLLIFVGTCTENLDAFLFEGEVRFDFTSVPDWTDIGMLGPESHIRVRDVVGHYFMFSILTLLIYFVRRSLGSTLFIVSGFAVLTEIAQRFFARGTELYDLIANFIGISVTLLTIWVIVLRLRRPSE</sequence>
<name>A0A1N7J015_9BACI</name>
<evidence type="ECO:0000256" key="1">
    <source>
        <dbReference type="SAM" id="Phobius"/>
    </source>
</evidence>
<dbReference type="AlphaFoldDB" id="A0A1N7J015"/>
<keyword evidence="1" id="KW-0812">Transmembrane</keyword>
<dbReference type="STRING" id="570947.SAMN05421687_10365"/>
<accession>A0A1N7J015</accession>
<feature type="transmembrane region" description="Helical" evidence="1">
    <location>
        <begin position="58"/>
        <end position="75"/>
    </location>
</feature>
<dbReference type="PANTHER" id="PTHR28008:SF1">
    <property type="entry name" value="DOMAIN PROTEIN, PUTATIVE (AFU_ORTHOLOGUE AFUA_3G10980)-RELATED"/>
    <property type="match status" value="1"/>
</dbReference>
<evidence type="ECO:0008006" key="4">
    <source>
        <dbReference type="Google" id="ProtNLM"/>
    </source>
</evidence>
<dbReference type="EMBL" id="FTOC01000003">
    <property type="protein sequence ID" value="SIS42561.1"/>
    <property type="molecule type" value="Genomic_DNA"/>
</dbReference>
<organism evidence="2 3">
    <name type="scientific">Salimicrobium flavidum</name>
    <dbReference type="NCBI Taxonomy" id="570947"/>
    <lineage>
        <taxon>Bacteria</taxon>
        <taxon>Bacillati</taxon>
        <taxon>Bacillota</taxon>
        <taxon>Bacilli</taxon>
        <taxon>Bacillales</taxon>
        <taxon>Bacillaceae</taxon>
        <taxon>Salimicrobium</taxon>
    </lineage>
</organism>